<dbReference type="EMBL" id="JNBR01000001">
    <property type="protein sequence ID" value="OQS01747.1"/>
    <property type="molecule type" value="Genomic_DNA"/>
</dbReference>
<keyword evidence="3" id="KW-1003">Cell membrane</keyword>
<evidence type="ECO:0000256" key="7">
    <source>
        <dbReference type="ARBA" id="ARBA00035120"/>
    </source>
</evidence>
<feature type="transmembrane region" description="Helical" evidence="9">
    <location>
        <begin position="55"/>
        <end position="79"/>
    </location>
</feature>
<protein>
    <recommendedName>
        <fullName evidence="12">Fluoride ion transporter CrcB</fullName>
    </recommendedName>
</protein>
<comment type="caution">
    <text evidence="10">The sequence shown here is derived from an EMBL/GenBank/DDBJ whole genome shotgun (WGS) entry which is preliminary data.</text>
</comment>
<comment type="similarity">
    <text evidence="7">Belongs to the fluoride channel Fluc/FEX (TC 1.A.43) family.</text>
</comment>
<evidence type="ECO:0000256" key="1">
    <source>
        <dbReference type="ARBA" id="ARBA00002598"/>
    </source>
</evidence>
<dbReference type="Proteomes" id="UP000243579">
    <property type="component" value="Unassembled WGS sequence"/>
</dbReference>
<feature type="transmembrane region" description="Helical" evidence="9">
    <location>
        <begin position="26"/>
        <end position="43"/>
    </location>
</feature>
<evidence type="ECO:0000256" key="6">
    <source>
        <dbReference type="ARBA" id="ARBA00023136"/>
    </source>
</evidence>
<name>A0A1V9ZUR3_ACHHY</name>
<dbReference type="PANTHER" id="PTHR28259">
    <property type="entry name" value="FLUORIDE EXPORT PROTEIN 1-RELATED"/>
    <property type="match status" value="1"/>
</dbReference>
<sequence>MTLTEHVLLVDVGADHPLRSTKAMSVAWTVFWAYIGVAARVGLTEASTAIEATQAAPSILTAMGVSFFLPNVFGCFIMGLAQPLKTQRLEAFWTGLTTGFCGCCTTFASWELVLSQQYLGHMAVNATFMFFVQLTTSMAAFLGGRHLALLYNGTSAFEARRRDVQAHAAAMATLEDADGKWRALAQALEAVAPAAADACSEPVGAATPFGLAAAATAVSIALAAVYSGSYLAVAFGPPGALLRYGLGLLLNRSKTFPVGTFAANVLASVIDAVAVLAMPASASGAVWVEKALMTGFCGSLSTVSSWINEIHSMPTSSVGYIAGTHIATQTAVLLLLGT</sequence>
<evidence type="ECO:0000256" key="5">
    <source>
        <dbReference type="ARBA" id="ARBA00022989"/>
    </source>
</evidence>
<evidence type="ECO:0000256" key="4">
    <source>
        <dbReference type="ARBA" id="ARBA00022692"/>
    </source>
</evidence>
<accession>A0A1V9ZUR3</accession>
<dbReference type="GO" id="GO:0005886">
    <property type="term" value="C:plasma membrane"/>
    <property type="evidence" value="ECO:0007669"/>
    <property type="project" value="UniProtKB-SubCell"/>
</dbReference>
<comment type="function">
    <text evidence="1">Fluoride channel required for the rapid expulsion of cytoplasmic fluoride.</text>
</comment>
<dbReference type="InterPro" id="IPR003691">
    <property type="entry name" value="FluC"/>
</dbReference>
<feature type="transmembrane region" description="Helical" evidence="9">
    <location>
        <begin position="211"/>
        <end position="236"/>
    </location>
</feature>
<dbReference type="GO" id="GO:1903425">
    <property type="term" value="F:fluoride transmembrane transporter activity"/>
    <property type="evidence" value="ECO:0007669"/>
    <property type="project" value="TreeGrafter"/>
</dbReference>
<evidence type="ECO:0000256" key="3">
    <source>
        <dbReference type="ARBA" id="ARBA00022475"/>
    </source>
</evidence>
<feature type="transmembrane region" description="Helical" evidence="9">
    <location>
        <begin position="256"/>
        <end position="278"/>
    </location>
</feature>
<evidence type="ECO:0000313" key="10">
    <source>
        <dbReference type="EMBL" id="OQS01747.1"/>
    </source>
</evidence>
<evidence type="ECO:0008006" key="12">
    <source>
        <dbReference type="Google" id="ProtNLM"/>
    </source>
</evidence>
<feature type="transmembrane region" description="Helical" evidence="9">
    <location>
        <begin position="91"/>
        <end position="110"/>
    </location>
</feature>
<keyword evidence="4 9" id="KW-0812">Transmembrane</keyword>
<keyword evidence="11" id="KW-1185">Reference proteome</keyword>
<reference evidence="10 11" key="1">
    <citation type="journal article" date="2014" name="Genome Biol. Evol.">
        <title>The secreted proteins of Achlya hypogyna and Thraustotheca clavata identify the ancestral oomycete secretome and reveal gene acquisitions by horizontal gene transfer.</title>
        <authorList>
            <person name="Misner I."/>
            <person name="Blouin N."/>
            <person name="Leonard G."/>
            <person name="Richards T.A."/>
            <person name="Lane C.E."/>
        </authorList>
    </citation>
    <scope>NUCLEOTIDE SEQUENCE [LARGE SCALE GENOMIC DNA]</scope>
    <source>
        <strain evidence="10 11">ATCC 48635</strain>
    </source>
</reference>
<dbReference type="OrthoDB" id="409792at2759"/>
<feature type="transmembrane region" description="Helical" evidence="9">
    <location>
        <begin position="122"/>
        <end position="142"/>
    </location>
</feature>
<organism evidence="10 11">
    <name type="scientific">Achlya hypogyna</name>
    <name type="common">Oomycete</name>
    <name type="synonym">Protoachlya hypogyna</name>
    <dbReference type="NCBI Taxonomy" id="1202772"/>
    <lineage>
        <taxon>Eukaryota</taxon>
        <taxon>Sar</taxon>
        <taxon>Stramenopiles</taxon>
        <taxon>Oomycota</taxon>
        <taxon>Saprolegniomycetes</taxon>
        <taxon>Saprolegniales</taxon>
        <taxon>Achlyaceae</taxon>
        <taxon>Achlya</taxon>
    </lineage>
</organism>
<evidence type="ECO:0000313" key="11">
    <source>
        <dbReference type="Proteomes" id="UP000243579"/>
    </source>
</evidence>
<evidence type="ECO:0000256" key="9">
    <source>
        <dbReference type="SAM" id="Phobius"/>
    </source>
</evidence>
<evidence type="ECO:0000256" key="8">
    <source>
        <dbReference type="ARBA" id="ARBA00035585"/>
    </source>
</evidence>
<dbReference type="AlphaFoldDB" id="A0A1V9ZUR3"/>
<dbReference type="STRING" id="1202772.A0A1V9ZUR3"/>
<proteinExistence type="inferred from homology"/>
<comment type="catalytic activity">
    <reaction evidence="8">
        <text>fluoride(in) = fluoride(out)</text>
        <dbReference type="Rhea" id="RHEA:76159"/>
        <dbReference type="ChEBI" id="CHEBI:17051"/>
    </reaction>
    <physiologicalReaction direction="left-to-right" evidence="8">
        <dbReference type="Rhea" id="RHEA:76160"/>
    </physiologicalReaction>
</comment>
<evidence type="ECO:0000256" key="2">
    <source>
        <dbReference type="ARBA" id="ARBA00004651"/>
    </source>
</evidence>
<gene>
    <name evidence="10" type="ORF">ACHHYP_00284</name>
</gene>
<keyword evidence="5 9" id="KW-1133">Transmembrane helix</keyword>
<comment type="subcellular location">
    <subcellularLocation>
        <location evidence="2">Cell membrane</location>
        <topology evidence="2">Multi-pass membrane protein</topology>
    </subcellularLocation>
</comment>
<dbReference type="PANTHER" id="PTHR28259:SF1">
    <property type="entry name" value="FLUORIDE EXPORT PROTEIN 1-RELATED"/>
    <property type="match status" value="1"/>
</dbReference>
<dbReference type="Pfam" id="PF02537">
    <property type="entry name" value="CRCB"/>
    <property type="match status" value="2"/>
</dbReference>
<keyword evidence="6 9" id="KW-0472">Membrane</keyword>